<evidence type="ECO:0000259" key="2">
    <source>
        <dbReference type="Pfam" id="PF23643"/>
    </source>
</evidence>
<evidence type="ECO:0000313" key="4">
    <source>
        <dbReference type="Proteomes" id="UP000828390"/>
    </source>
</evidence>
<organism evidence="3 4">
    <name type="scientific">Dreissena polymorpha</name>
    <name type="common">Zebra mussel</name>
    <name type="synonym">Mytilus polymorpha</name>
    <dbReference type="NCBI Taxonomy" id="45954"/>
    <lineage>
        <taxon>Eukaryota</taxon>
        <taxon>Metazoa</taxon>
        <taxon>Spiralia</taxon>
        <taxon>Lophotrochozoa</taxon>
        <taxon>Mollusca</taxon>
        <taxon>Bivalvia</taxon>
        <taxon>Autobranchia</taxon>
        <taxon>Heteroconchia</taxon>
        <taxon>Euheterodonta</taxon>
        <taxon>Imparidentia</taxon>
        <taxon>Neoheterodontei</taxon>
        <taxon>Myida</taxon>
        <taxon>Dreissenoidea</taxon>
        <taxon>Dreissenidae</taxon>
        <taxon>Dreissena</taxon>
    </lineage>
</organism>
<dbReference type="EMBL" id="JAIWYP010000005">
    <property type="protein sequence ID" value="KAH3829002.1"/>
    <property type="molecule type" value="Genomic_DNA"/>
</dbReference>
<sequence>MDLTMSLQNDLNSGVMWCGLSGRALGLLGASEHLDLDLKLITLHPGLQVSSYTLLFIYYVGICKYLPSKNGVIQKVMEYLSNTEIGILLLFGIVCLYIQNTFVFRSHISELLGRI</sequence>
<dbReference type="AlphaFoldDB" id="A0A9D4H639"/>
<reference evidence="3" key="1">
    <citation type="journal article" date="2019" name="bioRxiv">
        <title>The Genome of the Zebra Mussel, Dreissena polymorpha: A Resource for Invasive Species Research.</title>
        <authorList>
            <person name="McCartney M.A."/>
            <person name="Auch B."/>
            <person name="Kono T."/>
            <person name="Mallez S."/>
            <person name="Zhang Y."/>
            <person name="Obille A."/>
            <person name="Becker A."/>
            <person name="Abrahante J.E."/>
            <person name="Garbe J."/>
            <person name="Badalamenti J.P."/>
            <person name="Herman A."/>
            <person name="Mangelson H."/>
            <person name="Liachko I."/>
            <person name="Sullivan S."/>
            <person name="Sone E.D."/>
            <person name="Koren S."/>
            <person name="Silverstein K.A.T."/>
            <person name="Beckman K.B."/>
            <person name="Gohl D.M."/>
        </authorList>
    </citation>
    <scope>NUCLEOTIDE SEQUENCE</scope>
    <source>
        <strain evidence="3">Duluth1</strain>
        <tissue evidence="3">Whole animal</tissue>
    </source>
</reference>
<dbReference type="Pfam" id="PF23643">
    <property type="entry name" value="TRAPPC13_C"/>
    <property type="match status" value="1"/>
</dbReference>
<evidence type="ECO:0000256" key="1">
    <source>
        <dbReference type="SAM" id="Phobius"/>
    </source>
</evidence>
<feature type="transmembrane region" description="Helical" evidence="1">
    <location>
        <begin position="49"/>
        <end position="67"/>
    </location>
</feature>
<name>A0A9D4H639_DREPO</name>
<evidence type="ECO:0000313" key="3">
    <source>
        <dbReference type="EMBL" id="KAH3829002.1"/>
    </source>
</evidence>
<dbReference type="InterPro" id="IPR055428">
    <property type="entry name" value="TRAPPC13_C"/>
</dbReference>
<feature type="domain" description="Trafficking protein particle complex subunit 13 C-terminal" evidence="2">
    <location>
        <begin position="1"/>
        <end position="49"/>
    </location>
</feature>
<feature type="transmembrane region" description="Helical" evidence="1">
    <location>
        <begin position="79"/>
        <end position="99"/>
    </location>
</feature>
<comment type="caution">
    <text evidence="3">The sequence shown here is derived from an EMBL/GenBank/DDBJ whole genome shotgun (WGS) entry which is preliminary data.</text>
</comment>
<keyword evidence="1" id="KW-1133">Transmembrane helix</keyword>
<keyword evidence="4" id="KW-1185">Reference proteome</keyword>
<gene>
    <name evidence="3" type="ORF">DPMN_130990</name>
</gene>
<reference evidence="3" key="2">
    <citation type="submission" date="2020-11" db="EMBL/GenBank/DDBJ databases">
        <authorList>
            <person name="McCartney M.A."/>
            <person name="Auch B."/>
            <person name="Kono T."/>
            <person name="Mallez S."/>
            <person name="Becker A."/>
            <person name="Gohl D.M."/>
            <person name="Silverstein K.A.T."/>
            <person name="Koren S."/>
            <person name="Bechman K.B."/>
            <person name="Herman A."/>
            <person name="Abrahante J.E."/>
            <person name="Garbe J."/>
        </authorList>
    </citation>
    <scope>NUCLEOTIDE SEQUENCE</scope>
    <source>
        <strain evidence="3">Duluth1</strain>
        <tissue evidence="3">Whole animal</tissue>
    </source>
</reference>
<keyword evidence="1" id="KW-0812">Transmembrane</keyword>
<dbReference type="Proteomes" id="UP000828390">
    <property type="component" value="Unassembled WGS sequence"/>
</dbReference>
<proteinExistence type="predicted"/>
<keyword evidence="1" id="KW-0472">Membrane</keyword>
<protein>
    <recommendedName>
        <fullName evidence="2">Trafficking protein particle complex subunit 13 C-terminal domain-containing protein</fullName>
    </recommendedName>
</protein>
<accession>A0A9D4H639</accession>